<comment type="caution">
    <text evidence="3">The sequence shown here is derived from an EMBL/GenBank/DDBJ whole genome shotgun (WGS) entry which is preliminary data.</text>
</comment>
<dbReference type="InterPro" id="IPR011600">
    <property type="entry name" value="Pept_C14_caspase"/>
</dbReference>
<dbReference type="PROSITE" id="PS01121">
    <property type="entry name" value="CASPASE_HIS"/>
    <property type="match status" value="1"/>
</dbReference>
<dbReference type="AlphaFoldDB" id="A0A5N5TL54"/>
<dbReference type="InterPro" id="IPR015917">
    <property type="entry name" value="Pept_C14A"/>
</dbReference>
<dbReference type="InterPro" id="IPR002398">
    <property type="entry name" value="Pept_C14"/>
</dbReference>
<keyword evidence="4" id="KW-1185">Reference proteome</keyword>
<dbReference type="PRINTS" id="PR00376">
    <property type="entry name" value="IL1BCENZYME"/>
</dbReference>
<dbReference type="PROSITE" id="PS50208">
    <property type="entry name" value="CASPASE_P20"/>
    <property type="match status" value="1"/>
</dbReference>
<dbReference type="SMART" id="SM00115">
    <property type="entry name" value="CASc"/>
    <property type="match status" value="1"/>
</dbReference>
<gene>
    <name evidence="3" type="primary">CASP1</name>
    <name evidence="3" type="ORF">Anas_07759</name>
</gene>
<dbReference type="PANTHER" id="PTHR10454:SF245">
    <property type="entry name" value="CASPASE-RELATED"/>
    <property type="match status" value="1"/>
</dbReference>
<dbReference type="GO" id="GO:0004197">
    <property type="term" value="F:cysteine-type endopeptidase activity"/>
    <property type="evidence" value="ECO:0007669"/>
    <property type="project" value="InterPro"/>
</dbReference>
<dbReference type="SUPFAM" id="SSF52129">
    <property type="entry name" value="Caspase-like"/>
    <property type="match status" value="1"/>
</dbReference>
<dbReference type="EMBL" id="SEYY01000604">
    <property type="protein sequence ID" value="KAB7506862.1"/>
    <property type="molecule type" value="Genomic_DNA"/>
</dbReference>
<evidence type="ECO:0000313" key="4">
    <source>
        <dbReference type="Proteomes" id="UP000326759"/>
    </source>
</evidence>
<dbReference type="GO" id="GO:0006508">
    <property type="term" value="P:proteolysis"/>
    <property type="evidence" value="ECO:0007669"/>
    <property type="project" value="InterPro"/>
</dbReference>
<evidence type="ECO:0000259" key="2">
    <source>
        <dbReference type="PROSITE" id="PS50208"/>
    </source>
</evidence>
<organism evidence="3 4">
    <name type="scientific">Armadillidium nasatum</name>
    <dbReference type="NCBI Taxonomy" id="96803"/>
    <lineage>
        <taxon>Eukaryota</taxon>
        <taxon>Metazoa</taxon>
        <taxon>Ecdysozoa</taxon>
        <taxon>Arthropoda</taxon>
        <taxon>Crustacea</taxon>
        <taxon>Multicrustacea</taxon>
        <taxon>Malacostraca</taxon>
        <taxon>Eumalacostraca</taxon>
        <taxon>Peracarida</taxon>
        <taxon>Isopoda</taxon>
        <taxon>Oniscidea</taxon>
        <taxon>Crinocheta</taxon>
        <taxon>Armadillidiidae</taxon>
        <taxon>Armadillidium</taxon>
    </lineage>
</organism>
<dbReference type="InterPro" id="IPR029030">
    <property type="entry name" value="Caspase-like_dom_sf"/>
</dbReference>
<dbReference type="Gene3D" id="3.40.50.1460">
    <property type="match status" value="2"/>
</dbReference>
<sequence>MATVNSHEAIENKLSNLKIDVSNDEVSQNNSTANQIDGKVKGEINGVEVELPPGYAFTQNLADDEVYNMNYKRRGYCVIFNHKNFDYHLSLGERNGTDKDRDNLSNLFVDLDAYQVDHSDCDCFVMIFMSHGEQQILWAKDDNFKPDILFNEFTADNCPTLSGKPKIIFRSGLSW</sequence>
<comment type="similarity">
    <text evidence="1">Belongs to the peptidase C14A family.</text>
</comment>
<proteinExistence type="inferred from homology"/>
<dbReference type="Proteomes" id="UP000326759">
    <property type="component" value="Unassembled WGS sequence"/>
</dbReference>
<dbReference type="InterPro" id="IPR001309">
    <property type="entry name" value="Pept_C14_p20"/>
</dbReference>
<protein>
    <submittedName>
        <fullName evidence="3">Caspase-1</fullName>
    </submittedName>
</protein>
<evidence type="ECO:0000313" key="3">
    <source>
        <dbReference type="EMBL" id="KAB7506862.1"/>
    </source>
</evidence>
<evidence type="ECO:0000256" key="1">
    <source>
        <dbReference type="ARBA" id="ARBA00010134"/>
    </source>
</evidence>
<dbReference type="PANTHER" id="PTHR10454">
    <property type="entry name" value="CASPASE"/>
    <property type="match status" value="1"/>
</dbReference>
<name>A0A5N5TL54_9CRUS</name>
<accession>A0A5N5TL54</accession>
<dbReference type="Pfam" id="PF00656">
    <property type="entry name" value="Peptidase_C14"/>
    <property type="match status" value="1"/>
</dbReference>
<dbReference type="GO" id="GO:0043525">
    <property type="term" value="P:positive regulation of neuron apoptotic process"/>
    <property type="evidence" value="ECO:0007669"/>
    <property type="project" value="TreeGrafter"/>
</dbReference>
<reference evidence="3 4" key="1">
    <citation type="journal article" date="2019" name="PLoS Biol.">
        <title>Sex chromosomes control vertical transmission of feminizing Wolbachia symbionts in an isopod.</title>
        <authorList>
            <person name="Becking T."/>
            <person name="Chebbi M.A."/>
            <person name="Giraud I."/>
            <person name="Moumen B."/>
            <person name="Laverre T."/>
            <person name="Caubet Y."/>
            <person name="Peccoud J."/>
            <person name="Gilbert C."/>
            <person name="Cordaux R."/>
        </authorList>
    </citation>
    <scope>NUCLEOTIDE SEQUENCE [LARGE SCALE GENOMIC DNA]</scope>
    <source>
        <strain evidence="3">ANa2</strain>
        <tissue evidence="3">Whole body excluding digestive tract and cuticle</tissue>
    </source>
</reference>
<dbReference type="InterPro" id="IPR016129">
    <property type="entry name" value="Caspase_his_AS"/>
</dbReference>
<dbReference type="GO" id="GO:0006915">
    <property type="term" value="P:apoptotic process"/>
    <property type="evidence" value="ECO:0007669"/>
    <property type="project" value="TreeGrafter"/>
</dbReference>
<feature type="domain" description="Caspase family p20" evidence="2">
    <location>
        <begin position="73"/>
        <end position="169"/>
    </location>
</feature>
<dbReference type="OrthoDB" id="6116485at2759"/>
<dbReference type="GO" id="GO:0005737">
    <property type="term" value="C:cytoplasm"/>
    <property type="evidence" value="ECO:0007669"/>
    <property type="project" value="TreeGrafter"/>
</dbReference>